<protein>
    <submittedName>
        <fullName evidence="3">Uncharacterized protein</fullName>
    </submittedName>
</protein>
<feature type="region of interest" description="Disordered" evidence="1">
    <location>
        <begin position="458"/>
        <end position="576"/>
    </location>
</feature>
<feature type="compositionally biased region" description="Polar residues" evidence="1">
    <location>
        <begin position="321"/>
        <end position="343"/>
    </location>
</feature>
<name>A0A4U0X067_9PEZI</name>
<feature type="region of interest" description="Disordered" evidence="1">
    <location>
        <begin position="197"/>
        <end position="363"/>
    </location>
</feature>
<sequence length="685" mass="74469">MKLPYLPHSNLHLTRPQHHTLDTLVDNGKKAMHLVTRTLVDRATSTDSAASSSTCEPGNKSSVCAKPTGGMNTQTLPIVLGAVIPIVGLLVVCFFLHRRLMKKQRIEDANDPHKSLDFGVDMAPSKMGRKHANIPEMKVTDMSGAPPRPGMHGRGMSMDMGNPYLMPAGLQDSRESIHSMSRSMHDEHDPYRPVAMLRNSTDSSRPRPDNASQYSASTHHSTNEKANLLSHAQRIPRSDPRVASPLSAHTSKSSDDLLVRQMHSTNRSAPPSHKTSLGSTEQLLPNVSEAPPPRKQSMPKSLPMPPPPPEPPVEQERRPRTSSQSATRPPRKSSASAGATTRKASPPQQPAEQSYFPPVVSQPEYDIDPAMISVGRYSIDTPNPSQQYPVEQKRASAMGLRPLPPDMPEENAEVRANRIRSFYKEYFDDSRPRPAPAHYEEDYDAGFADAAIYDPETGAFAMPSQGRPFAQPVGRRAMTPPPRGAPRAPAPHHRQYSTQSAGGPQNRGRARTGGPPPPMPKKRAPPPKPLQGLPTPHKLKDFDSVISTPIDFAPPSTFRQHQNGSAPASPTGLRPYSPSVKAFNPLASSYDDLSVMPSPHLLRKSGTFTALDFAPPNRLGAHNDAGGGGSDAGSIRSARSGISARQLDAVRAGAYRVSRIPREMVTSREDLTAQLRPKLNMVSPA</sequence>
<organism evidence="3 4">
    <name type="scientific">Friedmanniomyces simplex</name>
    <dbReference type="NCBI Taxonomy" id="329884"/>
    <lineage>
        <taxon>Eukaryota</taxon>
        <taxon>Fungi</taxon>
        <taxon>Dikarya</taxon>
        <taxon>Ascomycota</taxon>
        <taxon>Pezizomycotina</taxon>
        <taxon>Dothideomycetes</taxon>
        <taxon>Dothideomycetidae</taxon>
        <taxon>Mycosphaerellales</taxon>
        <taxon>Teratosphaeriaceae</taxon>
        <taxon>Friedmanniomyces</taxon>
    </lineage>
</organism>
<dbReference type="PANTHER" id="PTHR42088:SF1">
    <property type="entry name" value="YALI0F10131P"/>
    <property type="match status" value="1"/>
</dbReference>
<comment type="caution">
    <text evidence="3">The sequence shown here is derived from an EMBL/GenBank/DDBJ whole genome shotgun (WGS) entry which is preliminary data.</text>
</comment>
<evidence type="ECO:0000256" key="2">
    <source>
        <dbReference type="SAM" id="Phobius"/>
    </source>
</evidence>
<dbReference type="Proteomes" id="UP000309340">
    <property type="component" value="Unassembled WGS sequence"/>
</dbReference>
<feature type="transmembrane region" description="Helical" evidence="2">
    <location>
        <begin position="76"/>
        <end position="96"/>
    </location>
</feature>
<feature type="compositionally biased region" description="Pro residues" evidence="1">
    <location>
        <begin position="302"/>
        <end position="312"/>
    </location>
</feature>
<evidence type="ECO:0000256" key="1">
    <source>
        <dbReference type="SAM" id="MobiDB-lite"/>
    </source>
</evidence>
<keyword evidence="2" id="KW-0472">Membrane</keyword>
<feature type="compositionally biased region" description="Polar residues" evidence="1">
    <location>
        <begin position="262"/>
        <end position="285"/>
    </location>
</feature>
<evidence type="ECO:0000313" key="3">
    <source>
        <dbReference type="EMBL" id="TKA68303.1"/>
    </source>
</evidence>
<dbReference type="PANTHER" id="PTHR42088">
    <property type="entry name" value="YALI0F10131P"/>
    <property type="match status" value="1"/>
</dbReference>
<proteinExistence type="predicted"/>
<gene>
    <name evidence="3" type="ORF">B0A55_10869</name>
</gene>
<feature type="compositionally biased region" description="Polar residues" evidence="1">
    <location>
        <begin position="557"/>
        <end position="568"/>
    </location>
</feature>
<feature type="compositionally biased region" description="Polar residues" evidence="1">
    <location>
        <begin position="210"/>
        <end position="220"/>
    </location>
</feature>
<reference evidence="3 4" key="1">
    <citation type="submission" date="2017-03" db="EMBL/GenBank/DDBJ databases">
        <title>Genomes of endolithic fungi from Antarctica.</title>
        <authorList>
            <person name="Coleine C."/>
            <person name="Masonjones S."/>
            <person name="Stajich J.E."/>
        </authorList>
    </citation>
    <scope>NUCLEOTIDE SEQUENCE [LARGE SCALE GENOMIC DNA]</scope>
    <source>
        <strain evidence="3 4">CCFEE 5184</strain>
    </source>
</reference>
<keyword evidence="2" id="KW-1133">Transmembrane helix</keyword>
<dbReference type="EMBL" id="NAJQ01000518">
    <property type="protein sequence ID" value="TKA68303.1"/>
    <property type="molecule type" value="Genomic_DNA"/>
</dbReference>
<dbReference type="OrthoDB" id="5417135at2759"/>
<dbReference type="AlphaFoldDB" id="A0A4U0X067"/>
<keyword evidence="4" id="KW-1185">Reference proteome</keyword>
<keyword evidence="2" id="KW-0812">Transmembrane</keyword>
<evidence type="ECO:0000313" key="4">
    <source>
        <dbReference type="Proteomes" id="UP000309340"/>
    </source>
</evidence>
<accession>A0A4U0X067</accession>
<dbReference type="STRING" id="329884.A0A4U0X067"/>